<gene>
    <name evidence="4" type="ORF">FKZ61_06010</name>
</gene>
<dbReference type="NCBIfam" id="NF007214">
    <property type="entry name" value="PRK09636.1"/>
    <property type="match status" value="1"/>
</dbReference>
<evidence type="ECO:0000256" key="1">
    <source>
        <dbReference type="ARBA" id="ARBA00011344"/>
    </source>
</evidence>
<dbReference type="GO" id="GO:0006352">
    <property type="term" value="P:DNA-templated transcription initiation"/>
    <property type="evidence" value="ECO:0007669"/>
    <property type="project" value="InterPro"/>
</dbReference>
<accession>A0A540VJA5</accession>
<dbReference type="InterPro" id="IPR036388">
    <property type="entry name" value="WH-like_DNA-bd_sf"/>
</dbReference>
<dbReference type="InParanoid" id="A0A540VJA5"/>
<dbReference type="InterPro" id="IPR013324">
    <property type="entry name" value="RNA_pol_sigma_r3/r4-like"/>
</dbReference>
<dbReference type="EMBL" id="VIGC01000006">
    <property type="protein sequence ID" value="TQE96811.1"/>
    <property type="molecule type" value="Genomic_DNA"/>
</dbReference>
<dbReference type="RefSeq" id="WP_141609183.1">
    <property type="nucleotide sequence ID" value="NZ_VIGC02000006.1"/>
</dbReference>
<dbReference type="NCBIfam" id="TIGR02937">
    <property type="entry name" value="sigma70-ECF"/>
    <property type="match status" value="1"/>
</dbReference>
<dbReference type="InterPro" id="IPR013249">
    <property type="entry name" value="RNA_pol_sigma70_r4_t2"/>
</dbReference>
<dbReference type="Pfam" id="PF08281">
    <property type="entry name" value="Sigma70_r4_2"/>
    <property type="match status" value="1"/>
</dbReference>
<dbReference type="Gene3D" id="3.10.450.50">
    <property type="match status" value="1"/>
</dbReference>
<dbReference type="GO" id="GO:0003677">
    <property type="term" value="F:DNA binding"/>
    <property type="evidence" value="ECO:0007669"/>
    <property type="project" value="InterPro"/>
</dbReference>
<dbReference type="OrthoDB" id="3211555at2"/>
<organism evidence="4 5">
    <name type="scientific">Litorilinea aerophila</name>
    <dbReference type="NCBI Taxonomy" id="1204385"/>
    <lineage>
        <taxon>Bacteria</taxon>
        <taxon>Bacillati</taxon>
        <taxon>Chloroflexota</taxon>
        <taxon>Caldilineae</taxon>
        <taxon>Caldilineales</taxon>
        <taxon>Caldilineaceae</taxon>
        <taxon>Litorilinea</taxon>
    </lineage>
</organism>
<dbReference type="SUPFAM" id="SSF88659">
    <property type="entry name" value="Sigma3 and sigma4 domains of RNA polymerase sigma factors"/>
    <property type="match status" value="1"/>
</dbReference>
<dbReference type="AlphaFoldDB" id="A0A540VJA5"/>
<feature type="domain" description="RNA polymerase sigma factor 70 region 4 type 2" evidence="3">
    <location>
        <begin position="111"/>
        <end position="161"/>
    </location>
</feature>
<dbReference type="InterPro" id="IPR052704">
    <property type="entry name" value="ECF_Sigma-70_Domain"/>
</dbReference>
<sequence>MNHEAIFNRLRPLLFSIAYRMVGSVMVAEDLVQEAYLRWHQVELAGVTSPKAYLTTVTTRLCLDYLRSAQVERESYVGLWLPEPLVQQRAGGWGLGGQPAEQLLQAESLSMAFLVLLQSLSPIQRAIFLLHDVFDYTYREIAEMLGEKEATCRQLGRRARQYIQEQRPRFEPEPARQAQLMEQFWVACQQGDLSRLMSTLAEDVALWSDSGGKVPAARKPVQGADPVARFLLGIVRRASASIQVVPGNANGQPAIFAYQDGTPTAALLFQIAPEGIAHIYIVLNPDKLQALLPLE</sequence>
<comment type="caution">
    <text evidence="4">The sequence shown here is derived from an EMBL/GenBank/DDBJ whole genome shotgun (WGS) entry which is preliminary data.</text>
</comment>
<proteinExistence type="predicted"/>
<dbReference type="PANTHER" id="PTHR30173">
    <property type="entry name" value="SIGMA 19 FACTOR"/>
    <property type="match status" value="1"/>
</dbReference>
<dbReference type="PANTHER" id="PTHR30173:SF36">
    <property type="entry name" value="ECF RNA POLYMERASE SIGMA FACTOR SIGJ"/>
    <property type="match status" value="1"/>
</dbReference>
<dbReference type="SUPFAM" id="SSF54427">
    <property type="entry name" value="NTF2-like"/>
    <property type="match status" value="1"/>
</dbReference>
<protein>
    <submittedName>
        <fullName evidence="4">RNA polymerase sigma-70 factor</fullName>
    </submittedName>
</protein>
<dbReference type="Gene3D" id="1.10.10.10">
    <property type="entry name" value="Winged helix-like DNA-binding domain superfamily/Winged helix DNA-binding domain"/>
    <property type="match status" value="1"/>
</dbReference>
<evidence type="ECO:0000259" key="2">
    <source>
        <dbReference type="Pfam" id="PF04542"/>
    </source>
</evidence>
<dbReference type="InterPro" id="IPR014303">
    <property type="entry name" value="RNA_pol_sigma-70_ECF"/>
</dbReference>
<name>A0A540VJA5_9CHLR</name>
<dbReference type="InterPro" id="IPR014284">
    <property type="entry name" value="RNA_pol_sigma-70_dom"/>
</dbReference>
<comment type="subunit">
    <text evidence="1">Interacts transiently with the RNA polymerase catalytic core formed by RpoA, RpoB, RpoC and RpoZ (2 alpha, 1 beta, 1 beta' and 1 omega subunit) to form the RNA polymerase holoenzyme that can initiate transcription.</text>
</comment>
<reference evidence="4 5" key="1">
    <citation type="submission" date="2019-06" db="EMBL/GenBank/DDBJ databases">
        <title>Genome sequence of Litorilinea aerophila BAA-2444.</title>
        <authorList>
            <person name="Maclea K.S."/>
            <person name="Maurais E.G."/>
            <person name="Iannazzi L.C."/>
        </authorList>
    </citation>
    <scope>NUCLEOTIDE SEQUENCE [LARGE SCALE GENOMIC DNA]</scope>
    <source>
        <strain evidence="4 5">ATCC BAA-2444</strain>
    </source>
</reference>
<feature type="domain" description="RNA polymerase sigma-70 region 2" evidence="2">
    <location>
        <begin position="7"/>
        <end position="70"/>
    </location>
</feature>
<evidence type="ECO:0000313" key="4">
    <source>
        <dbReference type="EMBL" id="TQE96811.1"/>
    </source>
</evidence>
<dbReference type="SUPFAM" id="SSF88946">
    <property type="entry name" value="Sigma2 domain of RNA polymerase sigma factors"/>
    <property type="match status" value="1"/>
</dbReference>
<dbReference type="Pfam" id="PF04542">
    <property type="entry name" value="Sigma70_r2"/>
    <property type="match status" value="1"/>
</dbReference>
<keyword evidence="5" id="KW-1185">Reference proteome</keyword>
<evidence type="ECO:0000259" key="3">
    <source>
        <dbReference type="Pfam" id="PF08281"/>
    </source>
</evidence>
<dbReference type="InterPro" id="IPR013325">
    <property type="entry name" value="RNA_pol_sigma_r2"/>
</dbReference>
<dbReference type="GO" id="GO:0016987">
    <property type="term" value="F:sigma factor activity"/>
    <property type="evidence" value="ECO:0007669"/>
    <property type="project" value="InterPro"/>
</dbReference>
<dbReference type="Gene3D" id="1.10.1740.10">
    <property type="match status" value="1"/>
</dbReference>
<dbReference type="InterPro" id="IPR032710">
    <property type="entry name" value="NTF2-like_dom_sf"/>
</dbReference>
<evidence type="ECO:0000313" key="5">
    <source>
        <dbReference type="Proteomes" id="UP000317371"/>
    </source>
</evidence>
<dbReference type="NCBIfam" id="TIGR02957">
    <property type="entry name" value="SigX4"/>
    <property type="match status" value="1"/>
</dbReference>
<dbReference type="CDD" id="cd06171">
    <property type="entry name" value="Sigma70_r4"/>
    <property type="match status" value="1"/>
</dbReference>
<dbReference type="InterPro" id="IPR007627">
    <property type="entry name" value="RNA_pol_sigma70_r2"/>
</dbReference>
<dbReference type="Proteomes" id="UP000317371">
    <property type="component" value="Unassembled WGS sequence"/>
</dbReference>